<dbReference type="AlphaFoldDB" id="A4J2S4"/>
<feature type="compositionally biased region" description="Basic and acidic residues" evidence="1">
    <location>
        <begin position="88"/>
        <end position="102"/>
    </location>
</feature>
<dbReference type="EMBL" id="CP000612">
    <property type="protein sequence ID" value="ABO49377.1"/>
    <property type="molecule type" value="Genomic_DNA"/>
</dbReference>
<reference evidence="2 3" key="1">
    <citation type="submission" date="2007-03" db="EMBL/GenBank/DDBJ databases">
        <title>Complete sequence of Desulfotomaculum reducens MI-1.</title>
        <authorList>
            <consortium name="US DOE Joint Genome Institute"/>
            <person name="Copeland A."/>
            <person name="Lucas S."/>
            <person name="Lapidus A."/>
            <person name="Barry K."/>
            <person name="Detter J.C."/>
            <person name="Glavina del Rio T."/>
            <person name="Hammon N."/>
            <person name="Israni S."/>
            <person name="Dalin E."/>
            <person name="Tice H."/>
            <person name="Pitluck S."/>
            <person name="Sims D."/>
            <person name="Brettin T."/>
            <person name="Bruce D."/>
            <person name="Han C."/>
            <person name="Tapia R."/>
            <person name="Schmutz J."/>
            <person name="Larimer F."/>
            <person name="Land M."/>
            <person name="Hauser L."/>
            <person name="Kyrpides N."/>
            <person name="Kim E."/>
            <person name="Tebo B.M."/>
            <person name="Richardson P."/>
        </authorList>
    </citation>
    <scope>NUCLEOTIDE SEQUENCE [LARGE SCALE GENOMIC DNA]</scope>
    <source>
        <strain evidence="2 3">MI-1</strain>
    </source>
</reference>
<gene>
    <name evidence="2" type="ordered locus">Dred_0839</name>
</gene>
<accession>A4J2S4</accession>
<evidence type="ECO:0000313" key="3">
    <source>
        <dbReference type="Proteomes" id="UP000001556"/>
    </source>
</evidence>
<dbReference type="STRING" id="349161.Dred_0839"/>
<organism evidence="2 3">
    <name type="scientific">Desulforamulus reducens (strain ATCC BAA-1160 / DSM 100696 / MI-1)</name>
    <name type="common">Desulfotomaculum reducens</name>
    <dbReference type="NCBI Taxonomy" id="349161"/>
    <lineage>
        <taxon>Bacteria</taxon>
        <taxon>Bacillati</taxon>
        <taxon>Bacillota</taxon>
        <taxon>Clostridia</taxon>
        <taxon>Eubacteriales</taxon>
        <taxon>Peptococcaceae</taxon>
        <taxon>Desulforamulus</taxon>
    </lineage>
</organism>
<feature type="region of interest" description="Disordered" evidence="1">
    <location>
        <begin position="88"/>
        <end position="110"/>
    </location>
</feature>
<keyword evidence="3" id="KW-1185">Reference proteome</keyword>
<name>A4J2S4_DESRM</name>
<evidence type="ECO:0000313" key="2">
    <source>
        <dbReference type="EMBL" id="ABO49377.1"/>
    </source>
</evidence>
<protein>
    <submittedName>
        <fullName evidence="2">Uncharacterized protein</fullName>
    </submittedName>
</protein>
<proteinExistence type="predicted"/>
<evidence type="ECO:0000256" key="1">
    <source>
        <dbReference type="SAM" id="MobiDB-lite"/>
    </source>
</evidence>
<dbReference type="Proteomes" id="UP000001556">
    <property type="component" value="Chromosome"/>
</dbReference>
<dbReference type="HOGENOM" id="CLU_2166918_0_0_9"/>
<dbReference type="KEGG" id="drm:Dred_0839"/>
<dbReference type="RefSeq" id="WP_011877212.1">
    <property type="nucleotide sequence ID" value="NC_009253.1"/>
</dbReference>
<sequence length="110" mass="12238">MSTSESFRLPKDLAGKLQSEAIRKHTTKTAVNIDALEYYFGKPEMVMAMAAFMASTELLAMAKKQDVKELRKGFITQARALLEVDRDDFHKAGQGQQKDHKSFGSGESPV</sequence>